<dbReference type="AlphaFoldDB" id="A0AAD7B7W3"/>
<keyword evidence="3" id="KW-1185">Reference proteome</keyword>
<evidence type="ECO:0000256" key="1">
    <source>
        <dbReference type="SAM" id="MobiDB-lite"/>
    </source>
</evidence>
<dbReference type="EMBL" id="JARKIF010000028">
    <property type="protein sequence ID" value="KAJ7613407.1"/>
    <property type="molecule type" value="Genomic_DNA"/>
</dbReference>
<gene>
    <name evidence="2" type="ORF">FB45DRAFT_938287</name>
</gene>
<dbReference type="Proteomes" id="UP001221142">
    <property type="component" value="Unassembled WGS sequence"/>
</dbReference>
<accession>A0AAD7B7W3</accession>
<proteinExistence type="predicted"/>
<evidence type="ECO:0000313" key="2">
    <source>
        <dbReference type="EMBL" id="KAJ7613407.1"/>
    </source>
</evidence>
<sequence>MNYRTCPFLSSPGIAPHHITPQPLPPATPRTRMPHTLTPRMRTLPALTPKKPLKERRMMFLHRMRCRRVLAVVHLLRLVGVHDLDFSGMDNVRCGLLMLRLDGVGHGLRCLDILHAWAHDVCRPSTTVRRRVTCGRGRMGAVVMPMRAAAADLRDGVVGSDDGDGGRTQGRADMWLSRRRVMRLRALGCASAVGGMAATAAVRRRGSVPPRAAARTRMELVVLHVRPRDERGAELRRVPVSVVPPVGDTVLGALVLFECTWRVVVFCHCGWRIAETGFI</sequence>
<comment type="caution">
    <text evidence="2">The sequence shown here is derived from an EMBL/GenBank/DDBJ whole genome shotgun (WGS) entry which is preliminary data.</text>
</comment>
<feature type="non-terminal residue" evidence="2">
    <location>
        <position position="1"/>
    </location>
</feature>
<evidence type="ECO:0000313" key="3">
    <source>
        <dbReference type="Proteomes" id="UP001221142"/>
    </source>
</evidence>
<organism evidence="2 3">
    <name type="scientific">Roridomyces roridus</name>
    <dbReference type="NCBI Taxonomy" id="1738132"/>
    <lineage>
        <taxon>Eukaryota</taxon>
        <taxon>Fungi</taxon>
        <taxon>Dikarya</taxon>
        <taxon>Basidiomycota</taxon>
        <taxon>Agaricomycotina</taxon>
        <taxon>Agaricomycetes</taxon>
        <taxon>Agaricomycetidae</taxon>
        <taxon>Agaricales</taxon>
        <taxon>Marasmiineae</taxon>
        <taxon>Mycenaceae</taxon>
        <taxon>Roridomyces</taxon>
    </lineage>
</organism>
<protein>
    <submittedName>
        <fullName evidence="2">Uncharacterized protein</fullName>
    </submittedName>
</protein>
<feature type="region of interest" description="Disordered" evidence="1">
    <location>
        <begin position="14"/>
        <end position="36"/>
    </location>
</feature>
<reference evidence="2" key="1">
    <citation type="submission" date="2023-03" db="EMBL/GenBank/DDBJ databases">
        <title>Massive genome expansion in bonnet fungi (Mycena s.s.) driven by repeated elements and novel gene families across ecological guilds.</title>
        <authorList>
            <consortium name="Lawrence Berkeley National Laboratory"/>
            <person name="Harder C.B."/>
            <person name="Miyauchi S."/>
            <person name="Viragh M."/>
            <person name="Kuo A."/>
            <person name="Thoen E."/>
            <person name="Andreopoulos B."/>
            <person name="Lu D."/>
            <person name="Skrede I."/>
            <person name="Drula E."/>
            <person name="Henrissat B."/>
            <person name="Morin E."/>
            <person name="Kohler A."/>
            <person name="Barry K."/>
            <person name="LaButti K."/>
            <person name="Morin E."/>
            <person name="Salamov A."/>
            <person name="Lipzen A."/>
            <person name="Mereny Z."/>
            <person name="Hegedus B."/>
            <person name="Baldrian P."/>
            <person name="Stursova M."/>
            <person name="Weitz H."/>
            <person name="Taylor A."/>
            <person name="Grigoriev I.V."/>
            <person name="Nagy L.G."/>
            <person name="Martin F."/>
            <person name="Kauserud H."/>
        </authorList>
    </citation>
    <scope>NUCLEOTIDE SEQUENCE</scope>
    <source>
        <strain evidence="2">9284</strain>
    </source>
</reference>
<name>A0AAD7B7W3_9AGAR</name>